<dbReference type="PROSITE" id="PS50113">
    <property type="entry name" value="PAC"/>
    <property type="match status" value="1"/>
</dbReference>
<evidence type="ECO:0000256" key="5">
    <source>
        <dbReference type="ARBA" id="ARBA00022679"/>
    </source>
</evidence>
<evidence type="ECO:0000256" key="9">
    <source>
        <dbReference type="ARBA" id="ARBA00023136"/>
    </source>
</evidence>
<protein>
    <recommendedName>
        <fullName evidence="3">histidine kinase</fullName>
        <ecNumber evidence="3">2.7.13.3</ecNumber>
    </recommendedName>
</protein>
<evidence type="ECO:0000259" key="14">
    <source>
        <dbReference type="PROSITE" id="PS50113"/>
    </source>
</evidence>
<dbReference type="SUPFAM" id="SSF47384">
    <property type="entry name" value="Homodimeric domain of signal transducing histidine kinase"/>
    <property type="match status" value="1"/>
</dbReference>
<keyword evidence="9 11" id="KW-0472">Membrane</keyword>
<feature type="domain" description="CHASE" evidence="15">
    <location>
        <begin position="122"/>
        <end position="317"/>
    </location>
</feature>
<dbReference type="Gene3D" id="3.30.565.10">
    <property type="entry name" value="Histidine kinase-like ATPase, C-terminal domain"/>
    <property type="match status" value="1"/>
</dbReference>
<dbReference type="Pfam" id="PF00989">
    <property type="entry name" value="PAS"/>
    <property type="match status" value="1"/>
</dbReference>
<keyword evidence="4" id="KW-0597">Phosphoprotein</keyword>
<evidence type="ECO:0000259" key="15">
    <source>
        <dbReference type="PROSITE" id="PS50839"/>
    </source>
</evidence>
<evidence type="ECO:0000259" key="13">
    <source>
        <dbReference type="PROSITE" id="PS50112"/>
    </source>
</evidence>
<sequence length="737" mass="81576">MQQTAIAGIAESSRGVGDETDMSAHLVVMNPLFRTLILPLLVSLVGVLAAGLIETRLVERQRAEAVARFAVKADQVVEYLAERIGSYEHGLRGMRGVIVSLWPDRLTRAKVIAYSRTRELEREFPGSRGFGFIRRVPRAEEAAFLERARRDGKPDFSIRTLTPHDDERLVIQYIEPEANNRQAVGLDIGSERNRRDAAFKAMRTGRATLTHPITLVQASGKVNRGFLLMIATYPAAEPSTPEAREEAAYGLAYTPLVIDEILAGYEARSGELSLALYDLDDSGRLDRFYASRDADSDATDLIEHRQLHLFGREWLAEIRALPPFLRQLNQTSPRQVAFEIAASGLLLAALLYGYLVARARTRETQRVQARLAAIVSDASEAIVGENLEGMVTDWNPAAETIFGYSEQEAMGRAAIDLIVPAGLETEERHLNESVLSGTPVSQLMTRRHRADGGDLDVSITASQIRDADGRVVGIAKTIRDVSVQIAAERRIRALNAELERKVEERTAHLETALHELADFSYLASHDLRTPLRAIDGFSSLLLRESDTLNEAHGEYLQRVRAAAQHMGRIIDDMVALAQVSRSGFSPETLDISGLADKVVAALRAAYPDDRVEVRIQAGLQVRADAKLAHILLMQLFDNAWKFTRAIPNPVVEFAEEGRELFVRDNGVGFEMAYAKRLFAPFHRLHTSDEYPGSGIGLAIVQRIVNMHGGHVRAEGAVGRGATIWFRFSPDDRSEDPG</sequence>
<evidence type="ECO:0000256" key="7">
    <source>
        <dbReference type="ARBA" id="ARBA00022777"/>
    </source>
</evidence>
<feature type="transmembrane region" description="Helical" evidence="11">
    <location>
        <begin position="336"/>
        <end position="357"/>
    </location>
</feature>
<dbReference type="SUPFAM" id="SSF55874">
    <property type="entry name" value="ATPase domain of HSP90 chaperone/DNA topoisomerase II/histidine kinase"/>
    <property type="match status" value="1"/>
</dbReference>
<dbReference type="PRINTS" id="PR00344">
    <property type="entry name" value="BCTRLSENSOR"/>
</dbReference>
<feature type="transmembrane region" description="Helical" evidence="11">
    <location>
        <begin position="32"/>
        <end position="53"/>
    </location>
</feature>
<dbReference type="SMART" id="SM01079">
    <property type="entry name" value="CHASE"/>
    <property type="match status" value="1"/>
</dbReference>
<keyword evidence="6 11" id="KW-0812">Transmembrane</keyword>
<evidence type="ECO:0000313" key="16">
    <source>
        <dbReference type="EMBL" id="EXJ14406.1"/>
    </source>
</evidence>
<feature type="domain" description="PAC" evidence="14">
    <location>
        <begin position="441"/>
        <end position="493"/>
    </location>
</feature>
<dbReference type="InterPro" id="IPR000014">
    <property type="entry name" value="PAS"/>
</dbReference>
<dbReference type="STRING" id="1249627.D779_2547"/>
<keyword evidence="5" id="KW-0808">Transferase</keyword>
<comment type="catalytic activity">
    <reaction evidence="1">
        <text>ATP + protein L-histidine = ADP + protein N-phospho-L-histidine.</text>
        <dbReference type="EC" id="2.7.13.3"/>
    </reaction>
</comment>
<dbReference type="InterPro" id="IPR050351">
    <property type="entry name" value="BphY/WalK/GraS-like"/>
</dbReference>
<dbReference type="Gene3D" id="1.10.287.130">
    <property type="match status" value="1"/>
</dbReference>
<dbReference type="InterPro" id="IPR036890">
    <property type="entry name" value="HATPase_C_sf"/>
</dbReference>
<dbReference type="InterPro" id="IPR035965">
    <property type="entry name" value="PAS-like_dom_sf"/>
</dbReference>
<dbReference type="InterPro" id="IPR036097">
    <property type="entry name" value="HisK_dim/P_sf"/>
</dbReference>
<dbReference type="InterPro" id="IPR005467">
    <property type="entry name" value="His_kinase_dom"/>
</dbReference>
<dbReference type="NCBIfam" id="TIGR00229">
    <property type="entry name" value="sensory_box"/>
    <property type="match status" value="1"/>
</dbReference>
<dbReference type="Pfam" id="PF03924">
    <property type="entry name" value="CHASE"/>
    <property type="match status" value="1"/>
</dbReference>
<accession>W9VBR1</accession>
<keyword evidence="8 11" id="KW-1133">Transmembrane helix</keyword>
<comment type="caution">
    <text evidence="16">The sequence shown here is derived from an EMBL/GenBank/DDBJ whole genome shotgun (WGS) entry which is preliminary data.</text>
</comment>
<proteinExistence type="predicted"/>
<evidence type="ECO:0000256" key="10">
    <source>
        <dbReference type="SAM" id="Coils"/>
    </source>
</evidence>
<feature type="domain" description="Histidine kinase" evidence="12">
    <location>
        <begin position="522"/>
        <end position="731"/>
    </location>
</feature>
<dbReference type="eggNOG" id="COG3614">
    <property type="taxonomic scope" value="Bacteria"/>
</dbReference>
<name>W9VBR1_9GAMM</name>
<dbReference type="PANTHER" id="PTHR42878">
    <property type="entry name" value="TWO-COMPONENT HISTIDINE KINASE"/>
    <property type="match status" value="1"/>
</dbReference>
<feature type="coiled-coil region" evidence="10">
    <location>
        <begin position="484"/>
        <end position="515"/>
    </location>
</feature>
<dbReference type="InterPro" id="IPR003661">
    <property type="entry name" value="HisK_dim/P_dom"/>
</dbReference>
<dbReference type="InterPro" id="IPR042240">
    <property type="entry name" value="CHASE_sf"/>
</dbReference>
<dbReference type="SMART" id="SM00387">
    <property type="entry name" value="HATPase_c"/>
    <property type="match status" value="1"/>
</dbReference>
<evidence type="ECO:0000256" key="1">
    <source>
        <dbReference type="ARBA" id="ARBA00000085"/>
    </source>
</evidence>
<dbReference type="InterPro" id="IPR004358">
    <property type="entry name" value="Sig_transdc_His_kin-like_C"/>
</dbReference>
<dbReference type="PATRIC" id="fig|1249627.3.peg.2712"/>
<dbReference type="InterPro" id="IPR006189">
    <property type="entry name" value="CHASE_dom"/>
</dbReference>
<dbReference type="InterPro" id="IPR000700">
    <property type="entry name" value="PAS-assoc_C"/>
</dbReference>
<dbReference type="CDD" id="cd00082">
    <property type="entry name" value="HisKA"/>
    <property type="match status" value="1"/>
</dbReference>
<organism evidence="16 17">
    <name type="scientific">Imhoffiella purpurea</name>
    <dbReference type="NCBI Taxonomy" id="1249627"/>
    <lineage>
        <taxon>Bacteria</taxon>
        <taxon>Pseudomonadati</taxon>
        <taxon>Pseudomonadota</taxon>
        <taxon>Gammaproteobacteria</taxon>
        <taxon>Chromatiales</taxon>
        <taxon>Chromatiaceae</taxon>
        <taxon>Imhoffiella</taxon>
    </lineage>
</organism>
<dbReference type="CDD" id="cd00130">
    <property type="entry name" value="PAS"/>
    <property type="match status" value="1"/>
</dbReference>
<dbReference type="Gene3D" id="3.30.450.350">
    <property type="entry name" value="CHASE domain"/>
    <property type="match status" value="1"/>
</dbReference>
<dbReference type="PROSITE" id="PS50109">
    <property type="entry name" value="HIS_KIN"/>
    <property type="match status" value="1"/>
</dbReference>
<dbReference type="PROSITE" id="PS50839">
    <property type="entry name" value="CHASE"/>
    <property type="match status" value="1"/>
</dbReference>
<dbReference type="PROSITE" id="PS50112">
    <property type="entry name" value="PAS"/>
    <property type="match status" value="1"/>
</dbReference>
<dbReference type="PANTHER" id="PTHR42878:SF15">
    <property type="entry name" value="BACTERIOPHYTOCHROME"/>
    <property type="match status" value="1"/>
</dbReference>
<feature type="domain" description="PAS" evidence="13">
    <location>
        <begin position="367"/>
        <end position="437"/>
    </location>
</feature>
<dbReference type="SMART" id="SM00388">
    <property type="entry name" value="HisKA"/>
    <property type="match status" value="1"/>
</dbReference>
<dbReference type="Pfam" id="PF00512">
    <property type="entry name" value="HisKA"/>
    <property type="match status" value="1"/>
</dbReference>
<evidence type="ECO:0000256" key="11">
    <source>
        <dbReference type="SAM" id="Phobius"/>
    </source>
</evidence>
<dbReference type="EC" id="2.7.13.3" evidence="3"/>
<keyword evidence="10" id="KW-0175">Coiled coil</keyword>
<dbReference type="Proteomes" id="UP000019460">
    <property type="component" value="Unassembled WGS sequence"/>
</dbReference>
<dbReference type="GO" id="GO:0016020">
    <property type="term" value="C:membrane"/>
    <property type="evidence" value="ECO:0007669"/>
    <property type="project" value="UniProtKB-SubCell"/>
</dbReference>
<dbReference type="EMBL" id="AONC01000040">
    <property type="protein sequence ID" value="EXJ14406.1"/>
    <property type="molecule type" value="Genomic_DNA"/>
</dbReference>
<keyword evidence="17" id="KW-1185">Reference proteome</keyword>
<dbReference type="InterPro" id="IPR013767">
    <property type="entry name" value="PAS_fold"/>
</dbReference>
<evidence type="ECO:0000256" key="4">
    <source>
        <dbReference type="ARBA" id="ARBA00022553"/>
    </source>
</evidence>
<dbReference type="InterPro" id="IPR003594">
    <property type="entry name" value="HATPase_dom"/>
</dbReference>
<dbReference type="Pfam" id="PF02518">
    <property type="entry name" value="HATPase_c"/>
    <property type="match status" value="1"/>
</dbReference>
<reference evidence="16 17" key="1">
    <citation type="submission" date="2012-11" db="EMBL/GenBank/DDBJ databases">
        <title>Genome assembly of Thiorhodococcus sp. AK35.</title>
        <authorList>
            <person name="Nupur N."/>
            <person name="Khatri I."/>
            <person name="Subramanian S."/>
            <person name="Pinnaka A."/>
        </authorList>
    </citation>
    <scope>NUCLEOTIDE SEQUENCE [LARGE SCALE GENOMIC DNA]</scope>
    <source>
        <strain evidence="16 17">AK35</strain>
    </source>
</reference>
<dbReference type="eggNOG" id="COG4251">
    <property type="taxonomic scope" value="Bacteria"/>
</dbReference>
<dbReference type="AlphaFoldDB" id="W9VBR1"/>
<evidence type="ECO:0000256" key="3">
    <source>
        <dbReference type="ARBA" id="ARBA00012438"/>
    </source>
</evidence>
<comment type="subcellular location">
    <subcellularLocation>
        <location evidence="2">Membrane</location>
    </subcellularLocation>
</comment>
<dbReference type="SMART" id="SM00091">
    <property type="entry name" value="PAS"/>
    <property type="match status" value="1"/>
</dbReference>
<dbReference type="GO" id="GO:0000155">
    <property type="term" value="F:phosphorelay sensor kinase activity"/>
    <property type="evidence" value="ECO:0007669"/>
    <property type="project" value="InterPro"/>
</dbReference>
<gene>
    <name evidence="16" type="ORF">D779_2547</name>
</gene>
<evidence type="ECO:0000256" key="2">
    <source>
        <dbReference type="ARBA" id="ARBA00004370"/>
    </source>
</evidence>
<evidence type="ECO:0000259" key="12">
    <source>
        <dbReference type="PROSITE" id="PS50109"/>
    </source>
</evidence>
<evidence type="ECO:0000256" key="6">
    <source>
        <dbReference type="ARBA" id="ARBA00022692"/>
    </source>
</evidence>
<keyword evidence="7 16" id="KW-0418">Kinase</keyword>
<dbReference type="GO" id="GO:0007234">
    <property type="term" value="P:osmosensory signaling via phosphorelay pathway"/>
    <property type="evidence" value="ECO:0007669"/>
    <property type="project" value="TreeGrafter"/>
</dbReference>
<dbReference type="GO" id="GO:0000156">
    <property type="term" value="F:phosphorelay response regulator activity"/>
    <property type="evidence" value="ECO:0007669"/>
    <property type="project" value="TreeGrafter"/>
</dbReference>
<dbReference type="GO" id="GO:0006355">
    <property type="term" value="P:regulation of DNA-templated transcription"/>
    <property type="evidence" value="ECO:0007669"/>
    <property type="project" value="InterPro"/>
</dbReference>
<dbReference type="Gene3D" id="3.30.450.20">
    <property type="entry name" value="PAS domain"/>
    <property type="match status" value="1"/>
</dbReference>
<evidence type="ECO:0000313" key="17">
    <source>
        <dbReference type="Proteomes" id="UP000019460"/>
    </source>
</evidence>
<dbReference type="GO" id="GO:0030295">
    <property type="term" value="F:protein kinase activator activity"/>
    <property type="evidence" value="ECO:0007669"/>
    <property type="project" value="TreeGrafter"/>
</dbReference>
<evidence type="ECO:0000256" key="8">
    <source>
        <dbReference type="ARBA" id="ARBA00022989"/>
    </source>
</evidence>
<dbReference type="SUPFAM" id="SSF55785">
    <property type="entry name" value="PYP-like sensor domain (PAS domain)"/>
    <property type="match status" value="1"/>
</dbReference>